<dbReference type="Proteomes" id="UP000663859">
    <property type="component" value="Unassembled WGS sequence"/>
</dbReference>
<proteinExistence type="predicted"/>
<protein>
    <submittedName>
        <fullName evidence="1">Uncharacterized protein</fullName>
    </submittedName>
</protein>
<evidence type="ECO:0000313" key="1">
    <source>
        <dbReference type="EMBL" id="CAF0701650.1"/>
    </source>
</evidence>
<sequence>MLVIGDGAPGLWAVLSEFYSGTRHDPLEVHKAADVLSHLPRACATQAQRSLVPVLES</sequence>
<evidence type="ECO:0000313" key="2">
    <source>
        <dbReference type="Proteomes" id="UP000663859"/>
    </source>
</evidence>
<dbReference type="AlphaFoldDB" id="A0A8J2BV68"/>
<keyword evidence="2" id="KW-1185">Reference proteome</keyword>
<comment type="caution">
    <text evidence="1">The sequence shown here is derived from an EMBL/GenBank/DDBJ whole genome shotgun (WGS) entry which is preliminary data.</text>
</comment>
<gene>
    <name evidence="1" type="ORF">MPNT_400001</name>
</gene>
<name>A0A8J2BV68_9BACT</name>
<dbReference type="EMBL" id="CAJNOB010000035">
    <property type="protein sequence ID" value="CAF0701650.1"/>
    <property type="molecule type" value="Genomic_DNA"/>
</dbReference>
<reference evidence="1" key="1">
    <citation type="submission" date="2021-02" db="EMBL/GenBank/DDBJ databases">
        <authorList>
            <person name="Cremers G."/>
            <person name="Picone N."/>
        </authorList>
    </citation>
    <scope>NUCLEOTIDE SEQUENCE</scope>
    <source>
        <strain evidence="1">PQ17</strain>
    </source>
</reference>
<accession>A0A8J2BV68</accession>
<organism evidence="1 2">
    <name type="scientific">Candidatus Methylacidithermus pantelleriae</name>
    <dbReference type="NCBI Taxonomy" id="2744239"/>
    <lineage>
        <taxon>Bacteria</taxon>
        <taxon>Pseudomonadati</taxon>
        <taxon>Verrucomicrobiota</taxon>
        <taxon>Methylacidiphilae</taxon>
        <taxon>Methylacidiphilales</taxon>
        <taxon>Methylacidiphilaceae</taxon>
        <taxon>Candidatus Methylacidithermus</taxon>
    </lineage>
</organism>